<organism evidence="2 3">
    <name type="scientific">Vicia faba</name>
    <name type="common">Broad bean</name>
    <name type="synonym">Faba vulgaris</name>
    <dbReference type="NCBI Taxonomy" id="3906"/>
    <lineage>
        <taxon>Eukaryota</taxon>
        <taxon>Viridiplantae</taxon>
        <taxon>Streptophyta</taxon>
        <taxon>Embryophyta</taxon>
        <taxon>Tracheophyta</taxon>
        <taxon>Spermatophyta</taxon>
        <taxon>Magnoliopsida</taxon>
        <taxon>eudicotyledons</taxon>
        <taxon>Gunneridae</taxon>
        <taxon>Pentapetalae</taxon>
        <taxon>rosids</taxon>
        <taxon>fabids</taxon>
        <taxon>Fabales</taxon>
        <taxon>Fabaceae</taxon>
        <taxon>Papilionoideae</taxon>
        <taxon>50 kb inversion clade</taxon>
        <taxon>NPAAA clade</taxon>
        <taxon>Hologalegina</taxon>
        <taxon>IRL clade</taxon>
        <taxon>Fabeae</taxon>
        <taxon>Vicia</taxon>
    </lineage>
</organism>
<dbReference type="Pfam" id="PF15306">
    <property type="entry name" value="LIN37"/>
    <property type="match status" value="1"/>
</dbReference>
<accession>A0AAV0YU05</accession>
<dbReference type="Proteomes" id="UP001157006">
    <property type="component" value="Chromosome 1L"/>
</dbReference>
<proteinExistence type="predicted"/>
<gene>
    <name evidence="2" type="ORF">VFH_I401200</name>
</gene>
<keyword evidence="3" id="KW-1185">Reference proteome</keyword>
<evidence type="ECO:0000256" key="1">
    <source>
        <dbReference type="SAM" id="MobiDB-lite"/>
    </source>
</evidence>
<dbReference type="SUPFAM" id="SSF81995">
    <property type="entry name" value="beta-sandwich domain of Sec23/24"/>
    <property type="match status" value="1"/>
</dbReference>
<evidence type="ECO:0000313" key="3">
    <source>
        <dbReference type="Proteomes" id="UP001157006"/>
    </source>
</evidence>
<name>A0AAV0YU05_VICFA</name>
<feature type="region of interest" description="Disordered" evidence="1">
    <location>
        <begin position="1"/>
        <end position="84"/>
    </location>
</feature>
<dbReference type="AlphaFoldDB" id="A0AAV0YU05"/>
<dbReference type="PANTHER" id="PTHR37173">
    <property type="entry name" value="HYDROXYPROLINE-RICH GLYCOPROTEIN FAMILY PROTEIN"/>
    <property type="match status" value="1"/>
</dbReference>
<reference evidence="2 3" key="1">
    <citation type="submission" date="2023-01" db="EMBL/GenBank/DDBJ databases">
        <authorList>
            <person name="Kreplak J."/>
        </authorList>
    </citation>
    <scope>NUCLEOTIDE SEQUENCE [LARGE SCALE GENOMIC DNA]</scope>
</reference>
<dbReference type="GO" id="GO:0017053">
    <property type="term" value="C:transcription repressor complex"/>
    <property type="evidence" value="ECO:0007669"/>
    <property type="project" value="InterPro"/>
</dbReference>
<feature type="compositionally biased region" description="Low complexity" evidence="1">
    <location>
        <begin position="1"/>
        <end position="17"/>
    </location>
</feature>
<dbReference type="EMBL" id="OX451736">
    <property type="protein sequence ID" value="CAI8589616.1"/>
    <property type="molecule type" value="Genomic_DNA"/>
</dbReference>
<protein>
    <submittedName>
        <fullName evidence="2">Uncharacterized protein</fullName>
    </submittedName>
</protein>
<sequence>MSLDPAQTATTVTTATTSRPISPFPNPNSKPHHHYTSHSHQHQQHQQQPQQQQQQTLPLRTPIPFHYPFPSPSRAAANHAVGGYPPPAPPPPLLYSHGGGVRGMNLDYLSHALHVTRPLSHVQFPHLAAAATSSPTVKGHIKVTGRSAVSDVNGHKDTSARERSRDDTLTVVRDRKVRLTEDASLYALCRSWLRNGVNEESQPPQKDATMALPKPLPVSMVDTCTSNQKDDENAEDEQEEDEKSVEHLPTQDLLKRHIKRAKRVRARLREERSQRIARYRNRLRLLVPPPA</sequence>
<dbReference type="PANTHER" id="PTHR37173:SF1">
    <property type="entry name" value="PROLINE-RICH FAMILY PROTEIN"/>
    <property type="match status" value="1"/>
</dbReference>
<feature type="region of interest" description="Disordered" evidence="1">
    <location>
        <begin position="197"/>
        <end position="257"/>
    </location>
</feature>
<feature type="compositionally biased region" description="Basic residues" evidence="1">
    <location>
        <begin position="30"/>
        <end position="43"/>
    </location>
</feature>
<feature type="compositionally biased region" description="Acidic residues" evidence="1">
    <location>
        <begin position="232"/>
        <end position="243"/>
    </location>
</feature>
<evidence type="ECO:0000313" key="2">
    <source>
        <dbReference type="EMBL" id="CAI8589616.1"/>
    </source>
</evidence>
<feature type="compositionally biased region" description="Low complexity" evidence="1">
    <location>
        <begin position="44"/>
        <end position="56"/>
    </location>
</feature>
<dbReference type="InterPro" id="IPR028226">
    <property type="entry name" value="LIN37"/>
</dbReference>